<feature type="chain" id="PRO_5025402720" evidence="4">
    <location>
        <begin position="18"/>
        <end position="411"/>
    </location>
</feature>
<dbReference type="Pfam" id="PF00079">
    <property type="entry name" value="Serpin"/>
    <property type="match status" value="1"/>
</dbReference>
<organism evidence="6 7">
    <name type="scientific">Amphibalanus amphitrite</name>
    <name type="common">Striped barnacle</name>
    <name type="synonym">Balanus amphitrite</name>
    <dbReference type="NCBI Taxonomy" id="1232801"/>
    <lineage>
        <taxon>Eukaryota</taxon>
        <taxon>Metazoa</taxon>
        <taxon>Ecdysozoa</taxon>
        <taxon>Arthropoda</taxon>
        <taxon>Crustacea</taxon>
        <taxon>Multicrustacea</taxon>
        <taxon>Cirripedia</taxon>
        <taxon>Thoracica</taxon>
        <taxon>Thoracicalcarea</taxon>
        <taxon>Balanomorpha</taxon>
        <taxon>Balanoidea</taxon>
        <taxon>Balanidae</taxon>
        <taxon>Amphibalaninae</taxon>
        <taxon>Amphibalanus</taxon>
    </lineage>
</organism>
<dbReference type="Proteomes" id="UP000440578">
    <property type="component" value="Unassembled WGS sequence"/>
</dbReference>
<gene>
    <name evidence="6" type="ORF">FJT64_011951</name>
</gene>
<evidence type="ECO:0000313" key="6">
    <source>
        <dbReference type="EMBL" id="KAF0289832.1"/>
    </source>
</evidence>
<dbReference type="GO" id="GO:0005615">
    <property type="term" value="C:extracellular space"/>
    <property type="evidence" value="ECO:0007669"/>
    <property type="project" value="InterPro"/>
</dbReference>
<dbReference type="CDD" id="cd00172">
    <property type="entry name" value="serpin"/>
    <property type="match status" value="1"/>
</dbReference>
<dbReference type="InterPro" id="IPR023795">
    <property type="entry name" value="Serpin_CS"/>
</dbReference>
<dbReference type="GO" id="GO:0004867">
    <property type="term" value="F:serine-type endopeptidase inhibitor activity"/>
    <property type="evidence" value="ECO:0007669"/>
    <property type="project" value="UniProtKB-KW"/>
</dbReference>
<evidence type="ECO:0000259" key="5">
    <source>
        <dbReference type="SMART" id="SM00093"/>
    </source>
</evidence>
<dbReference type="OrthoDB" id="9518664at2759"/>
<evidence type="ECO:0000256" key="2">
    <source>
        <dbReference type="ARBA" id="ARBA00022900"/>
    </source>
</evidence>
<dbReference type="InterPro" id="IPR042178">
    <property type="entry name" value="Serpin_sf_1"/>
</dbReference>
<dbReference type="Gene3D" id="2.30.39.10">
    <property type="entry name" value="Alpha-1-antitrypsin, domain 1"/>
    <property type="match status" value="1"/>
</dbReference>
<dbReference type="AlphaFoldDB" id="A0A6A4VH34"/>
<feature type="signal peptide" evidence="4">
    <location>
        <begin position="1"/>
        <end position="17"/>
    </location>
</feature>
<evidence type="ECO:0000256" key="4">
    <source>
        <dbReference type="SAM" id="SignalP"/>
    </source>
</evidence>
<feature type="domain" description="Serpin" evidence="5">
    <location>
        <begin position="43"/>
        <end position="407"/>
    </location>
</feature>
<comment type="similarity">
    <text evidence="3">Belongs to the serpin family.</text>
</comment>
<keyword evidence="4" id="KW-0732">Signal</keyword>
<evidence type="ECO:0000313" key="7">
    <source>
        <dbReference type="Proteomes" id="UP000440578"/>
    </source>
</evidence>
<proteinExistence type="inferred from homology"/>
<reference evidence="6 7" key="1">
    <citation type="submission" date="2019-07" db="EMBL/GenBank/DDBJ databases">
        <title>Draft genome assembly of a fouling barnacle, Amphibalanus amphitrite (Darwin, 1854): The first reference genome for Thecostraca.</title>
        <authorList>
            <person name="Kim W."/>
        </authorList>
    </citation>
    <scope>NUCLEOTIDE SEQUENCE [LARGE SCALE GENOMIC DNA]</scope>
    <source>
        <strain evidence="6">SNU_AA5</strain>
        <tissue evidence="6">Soma without cirri and trophi</tissue>
    </source>
</reference>
<dbReference type="EMBL" id="VIIS01002000">
    <property type="protein sequence ID" value="KAF0289832.1"/>
    <property type="molecule type" value="Genomic_DNA"/>
</dbReference>
<dbReference type="InterPro" id="IPR042185">
    <property type="entry name" value="Serpin_sf_2"/>
</dbReference>
<keyword evidence="7" id="KW-1185">Reference proteome</keyword>
<dbReference type="PANTHER" id="PTHR11461:SF342">
    <property type="entry name" value="SERINE PROTEASE INHIBITOR 28DC"/>
    <property type="match status" value="1"/>
</dbReference>
<dbReference type="PROSITE" id="PS00284">
    <property type="entry name" value="SERPIN"/>
    <property type="match status" value="1"/>
</dbReference>
<dbReference type="Gene3D" id="3.30.497.10">
    <property type="entry name" value="Antithrombin, subunit I, domain 2"/>
    <property type="match status" value="1"/>
</dbReference>
<dbReference type="InterPro" id="IPR036186">
    <property type="entry name" value="Serpin_sf"/>
</dbReference>
<evidence type="ECO:0000256" key="1">
    <source>
        <dbReference type="ARBA" id="ARBA00022690"/>
    </source>
</evidence>
<protein>
    <submittedName>
        <fullName evidence="6">Serpin B11</fullName>
    </submittedName>
</protein>
<dbReference type="InterPro" id="IPR000215">
    <property type="entry name" value="Serpin_fam"/>
</dbReference>
<dbReference type="InterPro" id="IPR023796">
    <property type="entry name" value="Serpin_dom"/>
</dbReference>
<accession>A0A6A4VH34</accession>
<keyword evidence="1" id="KW-0646">Protease inhibitor</keyword>
<sequence>MFRLVVAVFIAQHSVLGMPRNSIADNVATSQSPQPFSITNSMVDFTVDLSTNHLGRGNVVFSPFSITSVLNLLLLGASDRTYDQLRAALRYPAGIEDLLIHQQSGLQLQSLLFHSNGSTVSIANRLFAAAGLRMVPEFQKAASSFYQASVETLDFNHRPVPSQRRINTWVSDNTNGKIKKLLTEPLPTSTRLVATNVVYFNSSWQTPFNASRTAMDSRFHVSVNETVPANMMTGDLTVPYGVFRDRGFSVVGLPYSGGRHGMYVFLPNEAGEEALRRLEQHLGSASLTEIVNSLREDTLLVRLPRFKMSHTLSLAGALQKMGAADLFDPIHASLKRLSPDGPLFLSEVVHQAVIDVHETGTEAAAATVGLVSRGSFGSSFIANRPFLFVIRDTKTGVPLFWGRLVRPDTVE</sequence>
<keyword evidence="2" id="KW-0722">Serine protease inhibitor</keyword>
<evidence type="ECO:0000256" key="3">
    <source>
        <dbReference type="RuleBase" id="RU000411"/>
    </source>
</evidence>
<dbReference type="PANTHER" id="PTHR11461">
    <property type="entry name" value="SERINE PROTEASE INHIBITOR, SERPIN"/>
    <property type="match status" value="1"/>
</dbReference>
<name>A0A6A4VH34_AMPAM</name>
<comment type="caution">
    <text evidence="6">The sequence shown here is derived from an EMBL/GenBank/DDBJ whole genome shotgun (WGS) entry which is preliminary data.</text>
</comment>
<dbReference type="SMART" id="SM00093">
    <property type="entry name" value="SERPIN"/>
    <property type="match status" value="1"/>
</dbReference>
<dbReference type="SUPFAM" id="SSF56574">
    <property type="entry name" value="Serpins"/>
    <property type="match status" value="1"/>
</dbReference>